<evidence type="ECO:0000256" key="3">
    <source>
        <dbReference type="ARBA" id="ARBA00022898"/>
    </source>
</evidence>
<gene>
    <name evidence="5" type="ORF">M3P21_11460</name>
</gene>
<comment type="cofactor">
    <cofactor evidence="1">
        <name>pyridoxal 5'-phosphate</name>
        <dbReference type="ChEBI" id="CHEBI:597326"/>
    </cofactor>
</comment>
<evidence type="ECO:0000259" key="4">
    <source>
        <dbReference type="Pfam" id="PF00291"/>
    </source>
</evidence>
<dbReference type="Proteomes" id="UP001203880">
    <property type="component" value="Unassembled WGS sequence"/>
</dbReference>
<dbReference type="RefSeq" id="WP_249710123.1">
    <property type="nucleotide sequence ID" value="NZ_JAMFMB010000013.1"/>
</dbReference>
<dbReference type="PANTHER" id="PTHR43780">
    <property type="entry name" value="1-AMINOCYCLOPROPANE-1-CARBOXYLATE DEAMINASE-RELATED"/>
    <property type="match status" value="1"/>
</dbReference>
<name>A0ABT0Q3G8_9RHOB</name>
<keyword evidence="6" id="KW-1185">Reference proteome</keyword>
<comment type="similarity">
    <text evidence="2">Belongs to the ACC deaminase/D-cysteine desulfhydrase family.</text>
</comment>
<dbReference type="Pfam" id="PF00291">
    <property type="entry name" value="PALP"/>
    <property type="match status" value="1"/>
</dbReference>
<evidence type="ECO:0000256" key="1">
    <source>
        <dbReference type="ARBA" id="ARBA00001933"/>
    </source>
</evidence>
<dbReference type="InterPro" id="IPR001926">
    <property type="entry name" value="TrpB-like_PALP"/>
</dbReference>
<dbReference type="SUPFAM" id="SSF53686">
    <property type="entry name" value="Tryptophan synthase beta subunit-like PLP-dependent enzymes"/>
    <property type="match status" value="1"/>
</dbReference>
<dbReference type="InterPro" id="IPR036052">
    <property type="entry name" value="TrpB-like_PALP_sf"/>
</dbReference>
<sequence length="335" mass="35342">MSRSASLACRASLVHEETPLDPLHTLSKSLGIELHIKRDDLCGAPFGGNKTRQLEHYLGAAQAQRADTILITGAVQSNFVRTAAAAAAALGMQAVVQLEDRVPEMDENYRRSGNVLLLRILGAEIMHYPTGEDEAGADAALRARADALRHAGRKPYVIPLAVDNPPLGALGYLRSGQQIACEEAAFDYVIVASGSGATHAGLLAGLRNAGSAAMVIGSCVRRAAAAQKTRVAEVLRRLRDLTDAAGSVKEADIAVWDGALAPGYGRIGPVALRAMELMARQEGILLDPVYTAKAFAAIPALVEEGRIEQGSRVLFVHTGGLAALFGYQTDLEAAF</sequence>
<dbReference type="EMBL" id="JAMFMB010000013">
    <property type="protein sequence ID" value="MCL6284142.1"/>
    <property type="molecule type" value="Genomic_DNA"/>
</dbReference>
<proteinExistence type="inferred from homology"/>
<evidence type="ECO:0000313" key="5">
    <source>
        <dbReference type="EMBL" id="MCL6284142.1"/>
    </source>
</evidence>
<evidence type="ECO:0000256" key="2">
    <source>
        <dbReference type="ARBA" id="ARBA00008639"/>
    </source>
</evidence>
<feature type="domain" description="Tryptophan synthase beta chain-like PALP" evidence="4">
    <location>
        <begin position="13"/>
        <end position="319"/>
    </location>
</feature>
<dbReference type="PIRSF" id="PIRSF006278">
    <property type="entry name" value="ACCD_DCysDesulf"/>
    <property type="match status" value="1"/>
</dbReference>
<protein>
    <submittedName>
        <fullName evidence="5">D-cysteine desulfhydrase family protein</fullName>
    </submittedName>
</protein>
<organism evidence="5 6">
    <name type="scientific">Ruegeria spongiae</name>
    <dbReference type="NCBI Taxonomy" id="2942209"/>
    <lineage>
        <taxon>Bacteria</taxon>
        <taxon>Pseudomonadati</taxon>
        <taxon>Pseudomonadota</taxon>
        <taxon>Alphaproteobacteria</taxon>
        <taxon>Rhodobacterales</taxon>
        <taxon>Roseobacteraceae</taxon>
        <taxon>Ruegeria</taxon>
    </lineage>
</organism>
<accession>A0ABT0Q3G8</accession>
<dbReference type="InterPro" id="IPR027278">
    <property type="entry name" value="ACCD_DCysDesulf"/>
</dbReference>
<dbReference type="PANTHER" id="PTHR43780:SF2">
    <property type="entry name" value="1-AMINOCYCLOPROPANE-1-CARBOXYLATE DEAMINASE-RELATED"/>
    <property type="match status" value="1"/>
</dbReference>
<reference evidence="5" key="1">
    <citation type="submission" date="2022-05" db="EMBL/GenBank/DDBJ databases">
        <authorList>
            <person name="Park J.-S."/>
        </authorList>
    </citation>
    <scope>NUCLEOTIDE SEQUENCE</scope>
    <source>
        <strain evidence="5">2012CJ41-6</strain>
    </source>
</reference>
<keyword evidence="3" id="KW-0663">Pyridoxal phosphate</keyword>
<dbReference type="Gene3D" id="3.40.50.1100">
    <property type="match status" value="2"/>
</dbReference>
<evidence type="ECO:0000313" key="6">
    <source>
        <dbReference type="Proteomes" id="UP001203880"/>
    </source>
</evidence>
<comment type="caution">
    <text evidence="5">The sequence shown here is derived from an EMBL/GenBank/DDBJ whole genome shotgun (WGS) entry which is preliminary data.</text>
</comment>